<sequence length="323" mass="35260">MSTSTVPMPKPSSSSTSDVPEMTILNRVAEIPMIACAIQQLSSTLSTNSYTAYPYSTAKNISVSAYDYSKPLQIRLSPVIKTVDGYANKSFDVVKSSFPYPFEAQPEDVATFVRQRRDSAVSFVEERRLNANKAIDERVRTPAINAAVGIDQRFTPLVDYLEKTAATQLHTESAPADTQYQYQRVYVLSRNVTGQLYDYSNQTVLVQRASQTADSISALASSAQSRILALSESLRTELQRVQASLAATGASAQHSTTEAGRQLAATIRELGTLATAQDLTVNEKVARARAEVEDRIRPLLAMMQRNVRAQPAPSTSSGNGHVE</sequence>
<evidence type="ECO:0000313" key="1">
    <source>
        <dbReference type="EMBL" id="KAJ7781873.1"/>
    </source>
</evidence>
<dbReference type="EMBL" id="JARJLG010000004">
    <property type="protein sequence ID" value="KAJ7781873.1"/>
    <property type="molecule type" value="Genomic_DNA"/>
</dbReference>
<gene>
    <name evidence="1" type="ORF">DFH07DRAFT_1055431</name>
</gene>
<accession>A0AAD7KCJ1</accession>
<comment type="caution">
    <text evidence="1">The sequence shown here is derived from an EMBL/GenBank/DDBJ whole genome shotgun (WGS) entry which is preliminary data.</text>
</comment>
<protein>
    <recommendedName>
        <fullName evidence="3">Lipid droplet-associated perilipin protein</fullName>
    </recommendedName>
</protein>
<dbReference type="Proteomes" id="UP001215280">
    <property type="component" value="Unassembled WGS sequence"/>
</dbReference>
<evidence type="ECO:0000313" key="2">
    <source>
        <dbReference type="Proteomes" id="UP001215280"/>
    </source>
</evidence>
<proteinExistence type="predicted"/>
<name>A0AAD7KCJ1_9AGAR</name>
<keyword evidence="2" id="KW-1185">Reference proteome</keyword>
<reference evidence="1" key="1">
    <citation type="submission" date="2023-03" db="EMBL/GenBank/DDBJ databases">
        <title>Massive genome expansion in bonnet fungi (Mycena s.s.) driven by repeated elements and novel gene families across ecological guilds.</title>
        <authorList>
            <consortium name="Lawrence Berkeley National Laboratory"/>
            <person name="Harder C.B."/>
            <person name="Miyauchi S."/>
            <person name="Viragh M."/>
            <person name="Kuo A."/>
            <person name="Thoen E."/>
            <person name="Andreopoulos B."/>
            <person name="Lu D."/>
            <person name="Skrede I."/>
            <person name="Drula E."/>
            <person name="Henrissat B."/>
            <person name="Morin E."/>
            <person name="Kohler A."/>
            <person name="Barry K."/>
            <person name="LaButti K."/>
            <person name="Morin E."/>
            <person name="Salamov A."/>
            <person name="Lipzen A."/>
            <person name="Mereny Z."/>
            <person name="Hegedus B."/>
            <person name="Baldrian P."/>
            <person name="Stursova M."/>
            <person name="Weitz H."/>
            <person name="Taylor A."/>
            <person name="Grigoriev I.V."/>
            <person name="Nagy L.G."/>
            <person name="Martin F."/>
            <person name="Kauserud H."/>
        </authorList>
    </citation>
    <scope>NUCLEOTIDE SEQUENCE</scope>
    <source>
        <strain evidence="1">CBHHK188m</strain>
    </source>
</reference>
<dbReference type="AlphaFoldDB" id="A0AAD7KCJ1"/>
<organism evidence="1 2">
    <name type="scientific">Mycena maculata</name>
    <dbReference type="NCBI Taxonomy" id="230809"/>
    <lineage>
        <taxon>Eukaryota</taxon>
        <taxon>Fungi</taxon>
        <taxon>Dikarya</taxon>
        <taxon>Basidiomycota</taxon>
        <taxon>Agaricomycotina</taxon>
        <taxon>Agaricomycetes</taxon>
        <taxon>Agaricomycetidae</taxon>
        <taxon>Agaricales</taxon>
        <taxon>Marasmiineae</taxon>
        <taxon>Mycenaceae</taxon>
        <taxon>Mycena</taxon>
    </lineage>
</organism>
<evidence type="ECO:0008006" key="3">
    <source>
        <dbReference type="Google" id="ProtNLM"/>
    </source>
</evidence>